<dbReference type="OrthoDB" id="432970at2759"/>
<dbReference type="SUPFAM" id="SSF144232">
    <property type="entry name" value="HIT/MYND zinc finger-like"/>
    <property type="match status" value="1"/>
</dbReference>
<dbReference type="PhylomeDB" id="E9G4W5"/>
<evidence type="ECO:0000313" key="11">
    <source>
        <dbReference type="Proteomes" id="UP000000305"/>
    </source>
</evidence>
<dbReference type="Proteomes" id="UP000000305">
    <property type="component" value="Unassembled WGS sequence"/>
</dbReference>
<proteinExistence type="predicted"/>
<keyword evidence="1" id="KW-0479">Metal-binding</keyword>
<keyword evidence="3" id="KW-0862">Zinc</keyword>
<keyword evidence="5" id="KW-0238">DNA-binding</keyword>
<evidence type="ECO:0000256" key="1">
    <source>
        <dbReference type="ARBA" id="ARBA00022723"/>
    </source>
</evidence>
<dbReference type="GO" id="GO:0005634">
    <property type="term" value="C:nucleus"/>
    <property type="evidence" value="ECO:0000318"/>
    <property type="project" value="GO_Central"/>
</dbReference>
<dbReference type="KEGG" id="dpx:DAPPUDRAFT_237975"/>
<evidence type="ECO:0000256" key="7">
    <source>
        <dbReference type="ARBA" id="ARBA00023242"/>
    </source>
</evidence>
<accession>E9G4W5</accession>
<evidence type="ECO:0000256" key="2">
    <source>
        <dbReference type="ARBA" id="ARBA00022771"/>
    </source>
</evidence>
<dbReference type="PROSITE" id="PS50865">
    <property type="entry name" value="ZF_MYND_2"/>
    <property type="match status" value="1"/>
</dbReference>
<name>E9G4W5_DAPPU</name>
<sequence>MITTVLFLGCARDFNPDNDEDFGFLWDVWYNMDWPEETRKRFLSVVKELMNEELPENVSVPNSIHCEKNQCLFDFWEILYPEKLQEKAQLENADIFPNEMAEQIFFQFKVREGFIGLDPCVRKKIYDEVLKNYRNGSNRLQKNDQPVCANPTMLNPETHDWETLWITPFEGYLPMAKGELITSAEQIMTQSCSGILKRLVSSYRSTIKTIEIIFHLGEAVEFCYSDANKFDVIDCSNFVDHVGLANLVVACCQKLSDNPNAVFYTEIMTDNHHSANTIVETSLCAPLSMIPTIYGLRLADHVELRDSAVDYLRCNTPHNRTSSESLLAKNICQLEITPQFSLAREVLEDWKNGKKKKKILAGVQHKVNSAAKKEYIHQLRLVFVPWASYMRNPVLSGPDVHFIDNFELELKHSLKETAVETVSFLLARDHCFDEKHCAVLFNAFNGLPLLILDPFESMRVEECYLPFPVDQSKSKVPLHPKERIYMNVKSCIESEEQYTLRIAIECDGNVSGMKISTNEQPPCESCHEITVSLTQPSEIQPLSLTFPFPILAKNVQATLHPKSRHVDLLLKKFLLEPWPCEFHSKKSKWIIDDLVPWENVPLTPKNVFNSLGHHLSSQQLSKDINLSHFLDPKSSALDKLRIKLGVMMLRDIEFVSYGRNDDRYLLKLHRPLLTSPMGTPILLITALNGILSRKLGQNVFTIKSTVLNGRMDHDKICEKVFFPFGTPKDKWVVDAETEEEFQLFRFLLRLNSTRIEPSKWQKENIPLGGSSPWLATFFSPLYQDSESKESNDDEQADEKCCAVCKKIPEKLKRCSRCRSTFYCSVECQHSHWPMHKILCKKL</sequence>
<evidence type="ECO:0000256" key="6">
    <source>
        <dbReference type="ARBA" id="ARBA00023163"/>
    </source>
</evidence>
<keyword evidence="2 8" id="KW-0863">Zinc-finger</keyword>
<dbReference type="InterPro" id="IPR024119">
    <property type="entry name" value="TF_DEAF-1"/>
</dbReference>
<evidence type="ECO:0000256" key="5">
    <source>
        <dbReference type="ARBA" id="ARBA00023125"/>
    </source>
</evidence>
<dbReference type="GO" id="GO:0008270">
    <property type="term" value="F:zinc ion binding"/>
    <property type="evidence" value="ECO:0007669"/>
    <property type="project" value="UniProtKB-KW"/>
</dbReference>
<keyword evidence="11" id="KW-1185">Reference proteome</keyword>
<dbReference type="InParanoid" id="E9G4W5"/>
<dbReference type="STRING" id="6669.E9G4W5"/>
<dbReference type="GO" id="GO:0000981">
    <property type="term" value="F:DNA-binding transcription factor activity, RNA polymerase II-specific"/>
    <property type="evidence" value="ECO:0000318"/>
    <property type="project" value="GO_Central"/>
</dbReference>
<keyword evidence="6" id="KW-0804">Transcription</keyword>
<evidence type="ECO:0000313" key="10">
    <source>
        <dbReference type="EMBL" id="EFX85370.1"/>
    </source>
</evidence>
<keyword evidence="7" id="KW-0539">Nucleus</keyword>
<dbReference type="InterPro" id="IPR002893">
    <property type="entry name" value="Znf_MYND"/>
</dbReference>
<dbReference type="PANTHER" id="PTHR10237:SF1">
    <property type="entry name" value="DEFORMED EPIDERMAL AUTOREGULATORY FACTOR 1 HOMOLOG"/>
    <property type="match status" value="1"/>
</dbReference>
<dbReference type="EMBL" id="GL732532">
    <property type="protein sequence ID" value="EFX85370.1"/>
    <property type="molecule type" value="Genomic_DNA"/>
</dbReference>
<protein>
    <recommendedName>
        <fullName evidence="9">MYND-type domain-containing protein</fullName>
    </recommendedName>
</protein>
<dbReference type="Gene3D" id="6.10.140.2220">
    <property type="match status" value="1"/>
</dbReference>
<evidence type="ECO:0000259" key="9">
    <source>
        <dbReference type="PROSITE" id="PS50865"/>
    </source>
</evidence>
<organism evidence="10 11">
    <name type="scientific">Daphnia pulex</name>
    <name type="common">Water flea</name>
    <dbReference type="NCBI Taxonomy" id="6669"/>
    <lineage>
        <taxon>Eukaryota</taxon>
        <taxon>Metazoa</taxon>
        <taxon>Ecdysozoa</taxon>
        <taxon>Arthropoda</taxon>
        <taxon>Crustacea</taxon>
        <taxon>Branchiopoda</taxon>
        <taxon>Diplostraca</taxon>
        <taxon>Cladocera</taxon>
        <taxon>Anomopoda</taxon>
        <taxon>Daphniidae</taxon>
        <taxon>Daphnia</taxon>
    </lineage>
</organism>
<dbReference type="GO" id="GO:0006357">
    <property type="term" value="P:regulation of transcription by RNA polymerase II"/>
    <property type="evidence" value="ECO:0000318"/>
    <property type="project" value="GO_Central"/>
</dbReference>
<feature type="domain" description="MYND-type" evidence="9">
    <location>
        <begin position="801"/>
        <end position="839"/>
    </location>
</feature>
<dbReference type="PANTHER" id="PTHR10237">
    <property type="entry name" value="DEFORMED EPIDERMAL AUTOREGULATORY FACTOR 1 HOMOLOG SUPPRESSIN"/>
    <property type="match status" value="1"/>
</dbReference>
<reference evidence="10 11" key="1">
    <citation type="journal article" date="2011" name="Science">
        <title>The ecoresponsive genome of Daphnia pulex.</title>
        <authorList>
            <person name="Colbourne J.K."/>
            <person name="Pfrender M.E."/>
            <person name="Gilbert D."/>
            <person name="Thomas W.K."/>
            <person name="Tucker A."/>
            <person name="Oakley T.H."/>
            <person name="Tokishita S."/>
            <person name="Aerts A."/>
            <person name="Arnold G.J."/>
            <person name="Basu M.K."/>
            <person name="Bauer D.J."/>
            <person name="Caceres C.E."/>
            <person name="Carmel L."/>
            <person name="Casola C."/>
            <person name="Choi J.H."/>
            <person name="Detter J.C."/>
            <person name="Dong Q."/>
            <person name="Dusheyko S."/>
            <person name="Eads B.D."/>
            <person name="Frohlich T."/>
            <person name="Geiler-Samerotte K.A."/>
            <person name="Gerlach D."/>
            <person name="Hatcher P."/>
            <person name="Jogdeo S."/>
            <person name="Krijgsveld J."/>
            <person name="Kriventseva E.V."/>
            <person name="Kultz D."/>
            <person name="Laforsch C."/>
            <person name="Lindquist E."/>
            <person name="Lopez J."/>
            <person name="Manak J.R."/>
            <person name="Muller J."/>
            <person name="Pangilinan J."/>
            <person name="Patwardhan R.P."/>
            <person name="Pitluck S."/>
            <person name="Pritham E.J."/>
            <person name="Rechtsteiner A."/>
            <person name="Rho M."/>
            <person name="Rogozin I.B."/>
            <person name="Sakarya O."/>
            <person name="Salamov A."/>
            <person name="Schaack S."/>
            <person name="Shapiro H."/>
            <person name="Shiga Y."/>
            <person name="Skalitzky C."/>
            <person name="Smith Z."/>
            <person name="Souvorov A."/>
            <person name="Sung W."/>
            <person name="Tang Z."/>
            <person name="Tsuchiya D."/>
            <person name="Tu H."/>
            <person name="Vos H."/>
            <person name="Wang M."/>
            <person name="Wolf Y.I."/>
            <person name="Yamagata H."/>
            <person name="Yamada T."/>
            <person name="Ye Y."/>
            <person name="Shaw J.R."/>
            <person name="Andrews J."/>
            <person name="Crease T.J."/>
            <person name="Tang H."/>
            <person name="Lucas S.M."/>
            <person name="Robertson H.M."/>
            <person name="Bork P."/>
            <person name="Koonin E.V."/>
            <person name="Zdobnov E.M."/>
            <person name="Grigoriev I.V."/>
            <person name="Lynch M."/>
            <person name="Boore J.L."/>
        </authorList>
    </citation>
    <scope>NUCLEOTIDE SEQUENCE [LARGE SCALE GENOMIC DNA]</scope>
</reference>
<dbReference type="HOGENOM" id="CLU_007156_0_0_1"/>
<dbReference type="eggNOG" id="ENOG502QVEJ">
    <property type="taxonomic scope" value="Eukaryota"/>
</dbReference>
<gene>
    <name evidence="10" type="ORF">DAPPUDRAFT_237975</name>
</gene>
<dbReference type="GO" id="GO:0003677">
    <property type="term" value="F:DNA binding"/>
    <property type="evidence" value="ECO:0007669"/>
    <property type="project" value="UniProtKB-KW"/>
</dbReference>
<dbReference type="Pfam" id="PF01753">
    <property type="entry name" value="zf-MYND"/>
    <property type="match status" value="1"/>
</dbReference>
<dbReference type="AlphaFoldDB" id="E9G4W5"/>
<evidence type="ECO:0000256" key="8">
    <source>
        <dbReference type="PROSITE-ProRule" id="PRU00134"/>
    </source>
</evidence>
<evidence type="ECO:0000256" key="3">
    <source>
        <dbReference type="ARBA" id="ARBA00022833"/>
    </source>
</evidence>
<evidence type="ECO:0000256" key="4">
    <source>
        <dbReference type="ARBA" id="ARBA00023015"/>
    </source>
</evidence>
<keyword evidence="4" id="KW-0805">Transcription regulation</keyword>